<reference evidence="2" key="2">
    <citation type="submission" date="2007-04" db="EMBL/GenBank/DDBJ databases">
        <title>Complete genome sequence of the nitrogen-fixing bacterium Azorhizobium caulinodans ORS571.</title>
        <authorList>
            <person name="Lee K.B."/>
            <person name="Backer P.D."/>
            <person name="Aono T."/>
            <person name="Liu C.T."/>
            <person name="Suzuki S."/>
            <person name="Suzuki T."/>
            <person name="Kaneko T."/>
            <person name="Yamada M."/>
            <person name="Tabata S."/>
            <person name="Kupfer D.M."/>
            <person name="Najar F.Z."/>
            <person name="Wiley G.B."/>
            <person name="Roe B."/>
            <person name="Binnewies T."/>
            <person name="Ussery D."/>
            <person name="Vereecke D."/>
            <person name="Gevers D."/>
            <person name="Holsters M."/>
            <person name="Oyaizu H."/>
        </authorList>
    </citation>
    <scope>NUCLEOTIDE SEQUENCE [LARGE SCALE GENOMIC DNA]</scope>
    <source>
        <strain evidence="2">ATCC 43989 / DSM 5975 / JCM 20966 / LMG 6465 / NBRC 14845 / NCIMB 13405 / ORS 571</strain>
    </source>
</reference>
<organism evidence="1 2">
    <name type="scientific">Azorhizobium caulinodans (strain ATCC 43989 / DSM 5975 / JCM 20966 / LMG 6465 / NBRC 14845 / NCIMB 13405 / ORS 571)</name>
    <dbReference type="NCBI Taxonomy" id="438753"/>
    <lineage>
        <taxon>Bacteria</taxon>
        <taxon>Pseudomonadati</taxon>
        <taxon>Pseudomonadota</taxon>
        <taxon>Alphaproteobacteria</taxon>
        <taxon>Hyphomicrobiales</taxon>
        <taxon>Xanthobacteraceae</taxon>
        <taxon>Azorhizobium</taxon>
    </lineage>
</organism>
<sequence>MRWWPYWSVSDYVKAYMVDHFTAIYSKRNDNPNFTRCFSIWHKYGARFGAFAGNDVPGMVAGPTSKAKFVACDFDNGTTPIYVDPGTDGTTATFTECSLQGRDANFTGEPLVHVRGSNTKLTIIGGNLKEAGVALVRVADGGTGNTVRMLEVETGRWNIAAGASGDALVASSGNAIYVDGKIQQQVEMAIGANIYWPDGPFKPYTPTVTASSGTITAYTASAKYKIVNRQIEIYYDILLTTAGSATGDMVVTLPVSTTAPGAGFGSETTLTGKGVNMRQGAAASTFTISFAADNGSIFNSGGAGDGRHIIGKFVGPV</sequence>
<reference evidence="1 2" key="1">
    <citation type="journal article" date="2007" name="Appl. Environ. Microbiol.">
        <title>Rhizobial factors required for stem nodule maturation and maintenance in Sesbania rostrata-Azorhizobium caulinodans ORS571 symbiosis.</title>
        <authorList>
            <person name="Suzuki S."/>
            <person name="Aono T."/>
            <person name="Lee KB."/>
            <person name="Suzuki T."/>
            <person name="Liu CT."/>
            <person name="Miwa H."/>
            <person name="Wakao S."/>
            <person name="Iki T."/>
            <person name="Oyaizu H."/>
        </authorList>
    </citation>
    <scope>NUCLEOTIDE SEQUENCE [LARGE SCALE GENOMIC DNA]</scope>
    <source>
        <strain evidence="2">ATCC 43989 / DSM 5975 / JCM 20966 / LMG 6465 / NBRC 14845 / NCIMB 13405 / ORS 571</strain>
    </source>
</reference>
<reference evidence="1 2" key="5">
    <citation type="journal article" date="2010" name="Appl. Environ. Microbiol.">
        <title>phrR-like gene praR of Azorhizobium caulinodans ORS571 is essential for symbiosis with Sesbania rostrata and is involved in expression of reb genes.</title>
        <authorList>
            <person name="Akiba N."/>
            <person name="Aono T."/>
            <person name="Toyazaki H."/>
            <person name="Sato S."/>
            <person name="Oyaizu H."/>
        </authorList>
    </citation>
    <scope>NUCLEOTIDE SEQUENCE [LARGE SCALE GENOMIC DNA]</scope>
    <source>
        <strain evidence="2">ATCC 43989 / DSM 5975 / JCM 20966 / LMG 6465 / NBRC 14845 / NCIMB 13405 / ORS 571</strain>
    </source>
</reference>
<dbReference type="RefSeq" id="WP_012169387.1">
    <property type="nucleotide sequence ID" value="NC_009937.1"/>
</dbReference>
<dbReference type="AlphaFoldDB" id="A8HTN7"/>
<dbReference type="EMBL" id="AP009384">
    <property type="protein sequence ID" value="BAF86854.1"/>
    <property type="molecule type" value="Genomic_DNA"/>
</dbReference>
<proteinExistence type="predicted"/>
<name>A8HTN7_AZOC5</name>
<reference evidence="1 2" key="4">
    <citation type="journal article" date="2009" name="Appl. Environ. Microbiol.">
        <title>Comparative genome-wide transcriptional profiling of Azorhizobium caulinodans ORS571 grown under free-living and symbiotic conditions.</title>
        <authorList>
            <person name="Tsukada S."/>
            <person name="Aono T."/>
            <person name="Akiba N."/>
            <person name="Lee KB."/>
            <person name="Liu CT."/>
            <person name="Toyazaki H."/>
            <person name="Oyaizu H."/>
        </authorList>
    </citation>
    <scope>NUCLEOTIDE SEQUENCE [LARGE SCALE GENOMIC DNA]</scope>
    <source>
        <strain evidence="2">ATCC 43989 / DSM 5975 / JCM 20966 / LMG 6465 / NBRC 14845 / NCIMB 13405 / ORS 571</strain>
    </source>
</reference>
<evidence type="ECO:0000313" key="1">
    <source>
        <dbReference type="EMBL" id="BAF86854.1"/>
    </source>
</evidence>
<dbReference type="Proteomes" id="UP000000270">
    <property type="component" value="Chromosome"/>
</dbReference>
<dbReference type="HOGENOM" id="CLU_876173_0_0_5"/>
<evidence type="ECO:0000313" key="2">
    <source>
        <dbReference type="Proteomes" id="UP000000270"/>
    </source>
</evidence>
<dbReference type="STRING" id="438753.AZC_0856"/>
<accession>A8HTN7</accession>
<reference evidence="1 2" key="3">
    <citation type="journal article" date="2008" name="BMC Genomics">
        <title>The genome of the versatile nitrogen fixer Azorhizobium caulinodans ORS571.</title>
        <authorList>
            <person name="Lee KB."/>
            <person name="Backer P.D."/>
            <person name="Aono T."/>
            <person name="Liu CT."/>
            <person name="Suzuki S."/>
            <person name="Suzuki T."/>
            <person name="Kaneko T."/>
            <person name="Yamada M."/>
            <person name="Tabata S."/>
            <person name="Kupfer D.M."/>
            <person name="Najar F.Z."/>
            <person name="Wiley G.B."/>
            <person name="Roe B."/>
            <person name="Binnewies T.T."/>
            <person name="Ussery D.W."/>
            <person name="D'Haeze W."/>
            <person name="Herder J.D."/>
            <person name="Gevers D."/>
            <person name="Vereecke D."/>
            <person name="Holsters M."/>
            <person name="Oyaizu H."/>
        </authorList>
    </citation>
    <scope>NUCLEOTIDE SEQUENCE [LARGE SCALE GENOMIC DNA]</scope>
    <source>
        <strain evidence="2">ATCC 43989 / DSM 5975 / JCM 20966 / LMG 6465 / NBRC 14845 / NCIMB 13405 / ORS 571</strain>
    </source>
</reference>
<reference evidence="1 2" key="6">
    <citation type="journal article" date="2011" name="Appl. Environ. Microbiol.">
        <title>Involvement of the azorhizobial chromosome partition gene (parA) in the onset of bacteroid differentiation during Sesbania rostrata stem nodule development.</title>
        <authorList>
            <person name="Liu CT."/>
            <person name="Lee KB."/>
            <person name="Wang YS."/>
            <person name="Peng MH."/>
            <person name="Lee KT."/>
            <person name="Suzuki S."/>
            <person name="Suzuki T."/>
            <person name="Oyaizu H."/>
        </authorList>
    </citation>
    <scope>NUCLEOTIDE SEQUENCE [LARGE SCALE GENOMIC DNA]</scope>
    <source>
        <strain evidence="2">ATCC 43989 / DSM 5975 / JCM 20966 / LMG 6465 / NBRC 14845 / NCIMB 13405 / ORS 571</strain>
    </source>
</reference>
<keyword evidence="2" id="KW-1185">Reference proteome</keyword>
<protein>
    <submittedName>
        <fullName evidence="1">Uncharacterized protein</fullName>
    </submittedName>
</protein>
<dbReference type="KEGG" id="azc:AZC_0856"/>
<gene>
    <name evidence="1" type="ordered locus">AZC_0856</name>
</gene>